<keyword evidence="3" id="KW-0119">Carbohydrate metabolism</keyword>
<sequence length="529" mass="57946">MLAALISFSFFLLSVPVTGSSAFETKCLAFKPEKFVPGATRNVLQYVTANTTLSFPDNVASCNRGTQAVAANVCRVALSIKTSGHSNITFEAWLPEDWSGRFLATGNGGIDGCTVGIKYEDLAYTSSKGFAAVGSNNGKNGTDGLPFFNNPETVIDFAWRSLHTSTDAGKSLTRELYGESHSKSYYIGCSLGGRQGIKSAEKFPGDFDGIVAGAPAVDFNDLVSWRARFFTITGAVGTSDFIPATAWKTWIHDEVLNQCDTIDKAKDGIIEDPTLCKFDPSTLRCNGTSTTNCLNDSQVEQLKTIFSDYRYPDGTLIYPAMQPGSEVGAVDRLYAGAPFAYSEDWFKYVVYNDPSWDASKFDLEDTIAADKLNPGDIRTYPTSLPGFERKGGKILTYHGQQDNQITTFNTIRWYNALKGRRSTEAMDNWIRFFRISGMNHCNSGPGAWVLGQGGNAAAAGVPFERETNVLKAVVDWVEQGVAPSYIEGTKFVNDTVSLGVDFTRRHCKYPLRNTLVGADFKNPDNWECK</sequence>
<organism evidence="11 12">
    <name type="scientific">Didymella exigua CBS 183.55</name>
    <dbReference type="NCBI Taxonomy" id="1150837"/>
    <lineage>
        <taxon>Eukaryota</taxon>
        <taxon>Fungi</taxon>
        <taxon>Dikarya</taxon>
        <taxon>Ascomycota</taxon>
        <taxon>Pezizomycotina</taxon>
        <taxon>Dothideomycetes</taxon>
        <taxon>Pleosporomycetidae</taxon>
        <taxon>Pleosporales</taxon>
        <taxon>Pleosporineae</taxon>
        <taxon>Didymellaceae</taxon>
        <taxon>Didymella</taxon>
    </lineage>
</organism>
<dbReference type="Pfam" id="PF07519">
    <property type="entry name" value="Tannase"/>
    <property type="match status" value="1"/>
</dbReference>
<keyword evidence="3" id="KW-0858">Xylan degradation</keyword>
<dbReference type="GeneID" id="54353148"/>
<dbReference type="EC" id="3.1.1.-" evidence="10"/>
<evidence type="ECO:0000256" key="7">
    <source>
        <dbReference type="ARBA" id="ARBA00022837"/>
    </source>
</evidence>
<feature type="chain" id="PRO_5025709892" description="Carboxylic ester hydrolase" evidence="10">
    <location>
        <begin position="23"/>
        <end position="529"/>
    </location>
</feature>
<protein>
    <recommendedName>
        <fullName evidence="10">Carboxylic ester hydrolase</fullName>
        <ecNumber evidence="10">3.1.1.-</ecNumber>
    </recommendedName>
</protein>
<evidence type="ECO:0000256" key="9">
    <source>
        <dbReference type="ARBA" id="ARBA00034075"/>
    </source>
</evidence>
<comment type="similarity">
    <text evidence="1 10">Belongs to the tannase family.</text>
</comment>
<gene>
    <name evidence="11" type="ORF">M421DRAFT_57238</name>
</gene>
<keyword evidence="8" id="KW-1015">Disulfide bond</keyword>
<dbReference type="GO" id="GO:0046872">
    <property type="term" value="F:metal ion binding"/>
    <property type="evidence" value="ECO:0007669"/>
    <property type="project" value="UniProtKB-KW"/>
</dbReference>
<feature type="signal peptide" evidence="10">
    <location>
        <begin position="1"/>
        <end position="22"/>
    </location>
</feature>
<keyword evidence="4" id="KW-0479">Metal-binding</keyword>
<dbReference type="Gene3D" id="3.40.50.1820">
    <property type="entry name" value="alpha/beta hydrolase"/>
    <property type="match status" value="1"/>
</dbReference>
<name>A0A6A5RV37_9PLEO</name>
<dbReference type="InterPro" id="IPR029058">
    <property type="entry name" value="AB_hydrolase_fold"/>
</dbReference>
<evidence type="ECO:0000256" key="8">
    <source>
        <dbReference type="ARBA" id="ARBA00023157"/>
    </source>
</evidence>
<keyword evidence="7" id="KW-0106">Calcium</keyword>
<evidence type="ECO:0000256" key="3">
    <source>
        <dbReference type="ARBA" id="ARBA00022651"/>
    </source>
</evidence>
<keyword evidence="6 10" id="KW-0378">Hydrolase</keyword>
<dbReference type="GO" id="GO:0030600">
    <property type="term" value="F:feruloyl esterase activity"/>
    <property type="evidence" value="ECO:0007669"/>
    <property type="project" value="UniProtKB-EC"/>
</dbReference>
<dbReference type="SUPFAM" id="SSF53474">
    <property type="entry name" value="alpha/beta-Hydrolases"/>
    <property type="match status" value="1"/>
</dbReference>
<dbReference type="PANTHER" id="PTHR33938">
    <property type="entry name" value="FERULOYL ESTERASE B-RELATED"/>
    <property type="match status" value="1"/>
</dbReference>
<comment type="catalytic activity">
    <reaction evidence="9">
        <text>feruloyl-polysaccharide + H2O = ferulate + polysaccharide.</text>
        <dbReference type="EC" id="3.1.1.73"/>
    </reaction>
</comment>
<dbReference type="AlphaFoldDB" id="A0A6A5RV37"/>
<evidence type="ECO:0000256" key="4">
    <source>
        <dbReference type="ARBA" id="ARBA00022723"/>
    </source>
</evidence>
<keyword evidence="5 10" id="KW-0732">Signal</keyword>
<evidence type="ECO:0000256" key="10">
    <source>
        <dbReference type="RuleBase" id="RU361238"/>
    </source>
</evidence>
<evidence type="ECO:0000256" key="2">
    <source>
        <dbReference type="ARBA" id="ARBA00022487"/>
    </source>
</evidence>
<keyword evidence="12" id="KW-1185">Reference proteome</keyword>
<dbReference type="PANTHER" id="PTHR33938:SF15">
    <property type="entry name" value="FERULOYL ESTERASE B-RELATED"/>
    <property type="match status" value="1"/>
</dbReference>
<dbReference type="OrthoDB" id="3039123at2759"/>
<dbReference type="EMBL" id="ML978962">
    <property type="protein sequence ID" value="KAF1931024.1"/>
    <property type="molecule type" value="Genomic_DNA"/>
</dbReference>
<dbReference type="Proteomes" id="UP000800082">
    <property type="component" value="Unassembled WGS sequence"/>
</dbReference>
<reference evidence="11" key="1">
    <citation type="journal article" date="2020" name="Stud. Mycol.">
        <title>101 Dothideomycetes genomes: a test case for predicting lifestyles and emergence of pathogens.</title>
        <authorList>
            <person name="Haridas S."/>
            <person name="Albert R."/>
            <person name="Binder M."/>
            <person name="Bloem J."/>
            <person name="Labutti K."/>
            <person name="Salamov A."/>
            <person name="Andreopoulos B."/>
            <person name="Baker S."/>
            <person name="Barry K."/>
            <person name="Bills G."/>
            <person name="Bluhm B."/>
            <person name="Cannon C."/>
            <person name="Castanera R."/>
            <person name="Culley D."/>
            <person name="Daum C."/>
            <person name="Ezra D."/>
            <person name="Gonzalez J."/>
            <person name="Henrissat B."/>
            <person name="Kuo A."/>
            <person name="Liang C."/>
            <person name="Lipzen A."/>
            <person name="Lutzoni F."/>
            <person name="Magnuson J."/>
            <person name="Mondo S."/>
            <person name="Nolan M."/>
            <person name="Ohm R."/>
            <person name="Pangilinan J."/>
            <person name="Park H.-J."/>
            <person name="Ramirez L."/>
            <person name="Alfaro M."/>
            <person name="Sun H."/>
            <person name="Tritt A."/>
            <person name="Yoshinaga Y."/>
            <person name="Zwiers L.-H."/>
            <person name="Turgeon B."/>
            <person name="Goodwin S."/>
            <person name="Spatafora J."/>
            <person name="Crous P."/>
            <person name="Grigoriev I."/>
        </authorList>
    </citation>
    <scope>NUCLEOTIDE SEQUENCE</scope>
    <source>
        <strain evidence="11">CBS 183.55</strain>
    </source>
</reference>
<evidence type="ECO:0000256" key="6">
    <source>
        <dbReference type="ARBA" id="ARBA00022801"/>
    </source>
</evidence>
<keyword evidence="3" id="KW-0624">Polysaccharide degradation</keyword>
<evidence type="ECO:0000256" key="5">
    <source>
        <dbReference type="ARBA" id="ARBA00022729"/>
    </source>
</evidence>
<proteinExistence type="inferred from homology"/>
<keyword evidence="2" id="KW-0719">Serine esterase</keyword>
<evidence type="ECO:0000313" key="12">
    <source>
        <dbReference type="Proteomes" id="UP000800082"/>
    </source>
</evidence>
<evidence type="ECO:0000313" key="11">
    <source>
        <dbReference type="EMBL" id="KAF1931024.1"/>
    </source>
</evidence>
<dbReference type="InterPro" id="IPR011118">
    <property type="entry name" value="Tannase/feruloyl_esterase"/>
</dbReference>
<accession>A0A6A5RV37</accession>
<dbReference type="RefSeq" id="XP_033451272.1">
    <property type="nucleotide sequence ID" value="XM_033595481.1"/>
</dbReference>
<evidence type="ECO:0000256" key="1">
    <source>
        <dbReference type="ARBA" id="ARBA00006249"/>
    </source>
</evidence>
<dbReference type="GO" id="GO:0045493">
    <property type="term" value="P:xylan catabolic process"/>
    <property type="evidence" value="ECO:0007669"/>
    <property type="project" value="UniProtKB-KW"/>
</dbReference>